<feature type="chain" id="PRO_5035843334" evidence="2">
    <location>
        <begin position="19"/>
        <end position="150"/>
    </location>
</feature>
<dbReference type="OrthoDB" id="6247291at2759"/>
<gene>
    <name evidence="3" type="ORF">P879_10797</name>
</gene>
<keyword evidence="2" id="KW-0732">Signal</keyword>
<sequence length="150" mass="17301">MSVSVVVILCVCWMVTHCYLSSRRARQNRLSWLDLQKTRLTELHDRMCSLDSEIPDFALSATPTKTSKRSKNHSGDRLSGSVSQANSDAFTVMQQILDVTVRHERSYFEHLLESTGTLLLEIENQLYDHRYWVPFAVDLTDLNSLMESFE</sequence>
<comment type="caution">
    <text evidence="3">The sequence shown here is derived from an EMBL/GenBank/DDBJ whole genome shotgun (WGS) entry which is preliminary data.</text>
</comment>
<evidence type="ECO:0000256" key="2">
    <source>
        <dbReference type="SAM" id="SignalP"/>
    </source>
</evidence>
<keyword evidence="4" id="KW-1185">Reference proteome</keyword>
<evidence type="ECO:0000313" key="4">
    <source>
        <dbReference type="Proteomes" id="UP000699462"/>
    </source>
</evidence>
<evidence type="ECO:0000256" key="1">
    <source>
        <dbReference type="SAM" id="MobiDB-lite"/>
    </source>
</evidence>
<feature type="signal peptide" evidence="2">
    <location>
        <begin position="1"/>
        <end position="18"/>
    </location>
</feature>
<reference evidence="3 4" key="1">
    <citation type="submission" date="2019-07" db="EMBL/GenBank/DDBJ databases">
        <title>Annotation for the trematode Paragonimus westermani.</title>
        <authorList>
            <person name="Choi Y.-J."/>
        </authorList>
    </citation>
    <scope>NUCLEOTIDE SEQUENCE [LARGE SCALE GENOMIC DNA]</scope>
    <source>
        <strain evidence="3">180907_Pwestermani</strain>
    </source>
</reference>
<protein>
    <submittedName>
        <fullName evidence="3">Uncharacterized protein</fullName>
    </submittedName>
</protein>
<dbReference type="Proteomes" id="UP000699462">
    <property type="component" value="Unassembled WGS sequence"/>
</dbReference>
<dbReference type="EMBL" id="JTDF01021190">
    <property type="protein sequence ID" value="KAF8562164.1"/>
    <property type="molecule type" value="Genomic_DNA"/>
</dbReference>
<proteinExistence type="predicted"/>
<feature type="region of interest" description="Disordered" evidence="1">
    <location>
        <begin position="61"/>
        <end position="82"/>
    </location>
</feature>
<name>A0A8T0D5C0_9TREM</name>
<evidence type="ECO:0000313" key="3">
    <source>
        <dbReference type="EMBL" id="KAF8562164.1"/>
    </source>
</evidence>
<accession>A0A8T0D5C0</accession>
<organism evidence="3 4">
    <name type="scientific">Paragonimus westermani</name>
    <dbReference type="NCBI Taxonomy" id="34504"/>
    <lineage>
        <taxon>Eukaryota</taxon>
        <taxon>Metazoa</taxon>
        <taxon>Spiralia</taxon>
        <taxon>Lophotrochozoa</taxon>
        <taxon>Platyhelminthes</taxon>
        <taxon>Trematoda</taxon>
        <taxon>Digenea</taxon>
        <taxon>Plagiorchiida</taxon>
        <taxon>Troglotremata</taxon>
        <taxon>Troglotrematidae</taxon>
        <taxon>Paragonimus</taxon>
    </lineage>
</organism>
<dbReference type="AlphaFoldDB" id="A0A8T0D5C0"/>